<dbReference type="AlphaFoldDB" id="U4UMW1"/>
<evidence type="ECO:0000313" key="3">
    <source>
        <dbReference type="EMBL" id="ERL95414.1"/>
    </source>
</evidence>
<evidence type="ECO:0000256" key="1">
    <source>
        <dbReference type="SAM" id="MobiDB-lite"/>
    </source>
</evidence>
<dbReference type="CDD" id="cd10910">
    <property type="entry name" value="PIN_limkain_b1_N_like"/>
    <property type="match status" value="1"/>
</dbReference>
<evidence type="ECO:0000259" key="2">
    <source>
        <dbReference type="Pfam" id="PF01936"/>
    </source>
</evidence>
<dbReference type="Proteomes" id="UP000030742">
    <property type="component" value="Unassembled WGS sequence"/>
</dbReference>
<evidence type="ECO:0000313" key="4">
    <source>
        <dbReference type="Proteomes" id="UP000030742"/>
    </source>
</evidence>
<name>U4UMW1_DENPD</name>
<dbReference type="InterPro" id="IPR024768">
    <property type="entry name" value="Marf1"/>
</dbReference>
<dbReference type="STRING" id="77166.U4UMW1"/>
<dbReference type="InterPro" id="IPR021139">
    <property type="entry name" value="NYN"/>
</dbReference>
<reference evidence="3 4" key="1">
    <citation type="journal article" date="2013" name="Genome Biol.">
        <title>Draft genome of the mountain pine beetle, Dendroctonus ponderosae Hopkins, a major forest pest.</title>
        <authorList>
            <person name="Keeling C.I."/>
            <person name="Yuen M.M."/>
            <person name="Liao N.Y."/>
            <person name="Docking T.R."/>
            <person name="Chan S.K."/>
            <person name="Taylor G.A."/>
            <person name="Palmquist D.L."/>
            <person name="Jackman S.D."/>
            <person name="Nguyen A."/>
            <person name="Li M."/>
            <person name="Henderson H."/>
            <person name="Janes J.K."/>
            <person name="Zhao Y."/>
            <person name="Pandoh P."/>
            <person name="Moore R."/>
            <person name="Sperling F.A."/>
            <person name="Huber D.P."/>
            <person name="Birol I."/>
            <person name="Jones S.J."/>
            <person name="Bohlmann J."/>
        </authorList>
    </citation>
    <scope>NUCLEOTIDE SEQUENCE</scope>
</reference>
<dbReference type="GO" id="GO:1905762">
    <property type="term" value="F:CCR4-NOT complex binding"/>
    <property type="evidence" value="ECO:0007669"/>
    <property type="project" value="TreeGrafter"/>
</dbReference>
<feature type="domain" description="NYN" evidence="2">
    <location>
        <begin position="88"/>
        <end position="197"/>
    </location>
</feature>
<protein>
    <recommendedName>
        <fullName evidence="2">NYN domain-containing protein</fullName>
    </recommendedName>
</protein>
<sequence>MASEAGSSDSNELDPIYFERLNLSDCTGARRKLKFTPRRALSANNSFNSFQSLPHSDESSTTCSQPDSEPTCKKYRKKTGFVNKMPPMGIFWDIENVGVPKQKSAAAIVEKIRGVFLKDYRESEFMVVCDVKKEQPLIMQELHDSQVNLIHVSSTSKNAADDKLRQSLRRFSDVHPAPSAILLITGDINFAADLFDLRYIFS</sequence>
<dbReference type="PANTHER" id="PTHR14379">
    <property type="entry name" value="LIMKAIN B LKAP"/>
    <property type="match status" value="1"/>
</dbReference>
<feature type="compositionally biased region" description="Polar residues" evidence="1">
    <location>
        <begin position="51"/>
        <end position="68"/>
    </location>
</feature>
<dbReference type="GO" id="GO:0010468">
    <property type="term" value="P:regulation of gene expression"/>
    <property type="evidence" value="ECO:0007669"/>
    <property type="project" value="InterPro"/>
</dbReference>
<dbReference type="PANTHER" id="PTHR14379:SF3">
    <property type="entry name" value="MEIOSIS REGULATOR AND MRNA STABILITY FACTOR 1"/>
    <property type="match status" value="1"/>
</dbReference>
<dbReference type="GO" id="GO:0004540">
    <property type="term" value="F:RNA nuclease activity"/>
    <property type="evidence" value="ECO:0007669"/>
    <property type="project" value="InterPro"/>
</dbReference>
<feature type="region of interest" description="Disordered" evidence="1">
    <location>
        <begin position="51"/>
        <end position="70"/>
    </location>
</feature>
<dbReference type="EMBL" id="KB632428">
    <property type="protein sequence ID" value="ERL95414.1"/>
    <property type="molecule type" value="Genomic_DNA"/>
</dbReference>
<dbReference type="OrthoDB" id="549353at2759"/>
<gene>
    <name evidence="3" type="ORF">D910_12678</name>
</gene>
<proteinExistence type="predicted"/>
<organism evidence="3 4">
    <name type="scientific">Dendroctonus ponderosae</name>
    <name type="common">Mountain pine beetle</name>
    <dbReference type="NCBI Taxonomy" id="77166"/>
    <lineage>
        <taxon>Eukaryota</taxon>
        <taxon>Metazoa</taxon>
        <taxon>Ecdysozoa</taxon>
        <taxon>Arthropoda</taxon>
        <taxon>Hexapoda</taxon>
        <taxon>Insecta</taxon>
        <taxon>Pterygota</taxon>
        <taxon>Neoptera</taxon>
        <taxon>Endopterygota</taxon>
        <taxon>Coleoptera</taxon>
        <taxon>Polyphaga</taxon>
        <taxon>Cucujiformia</taxon>
        <taxon>Curculionidae</taxon>
        <taxon>Scolytinae</taxon>
        <taxon>Dendroctonus</taxon>
    </lineage>
</organism>
<accession>U4UMW1</accession>
<dbReference type="Pfam" id="PF01936">
    <property type="entry name" value="NYN"/>
    <property type="match status" value="1"/>
</dbReference>
<dbReference type="GO" id="GO:0005777">
    <property type="term" value="C:peroxisome"/>
    <property type="evidence" value="ECO:0007669"/>
    <property type="project" value="InterPro"/>
</dbReference>